<organism evidence="2 3">
    <name type="scientific">Rhizobium rhizogenes NBRC 13257</name>
    <dbReference type="NCBI Taxonomy" id="1220581"/>
    <lineage>
        <taxon>Bacteria</taxon>
        <taxon>Pseudomonadati</taxon>
        <taxon>Pseudomonadota</taxon>
        <taxon>Alphaproteobacteria</taxon>
        <taxon>Hyphomicrobiales</taxon>
        <taxon>Rhizobiaceae</taxon>
        <taxon>Rhizobium/Agrobacterium group</taxon>
        <taxon>Rhizobium</taxon>
    </lineage>
</organism>
<name>A0AA87U3R7_RHIRH</name>
<dbReference type="AlphaFoldDB" id="A0AA87U3R7"/>
<gene>
    <name evidence="2" type="ORF">RRH01S_04_04450</name>
</gene>
<evidence type="ECO:0000313" key="3">
    <source>
        <dbReference type="Proteomes" id="UP000026941"/>
    </source>
</evidence>
<accession>A0AA87U3R7</accession>
<dbReference type="EMBL" id="BAYX01000004">
    <property type="protein sequence ID" value="GAJ92891.1"/>
    <property type="molecule type" value="Genomic_DNA"/>
</dbReference>
<comment type="caution">
    <text evidence="2">The sequence shown here is derived from an EMBL/GenBank/DDBJ whole genome shotgun (WGS) entry which is preliminary data.</text>
</comment>
<dbReference type="Proteomes" id="UP000026941">
    <property type="component" value="Unassembled WGS sequence"/>
</dbReference>
<reference evidence="2 3" key="1">
    <citation type="submission" date="2014-05" db="EMBL/GenBank/DDBJ databases">
        <title>Whole genome shotgun sequence of Rhizobium rhizogenes NBRC 13257.</title>
        <authorList>
            <person name="Katano-Makiyama Y."/>
            <person name="Hosoyama A."/>
            <person name="Hashimoto M."/>
            <person name="Hosoyama Y."/>
            <person name="Noguchi M."/>
            <person name="Tsuchikane K."/>
            <person name="Kimura A."/>
            <person name="Ohji S."/>
            <person name="Ichikawa N."/>
            <person name="Yamazoe A."/>
            <person name="Fujita N."/>
        </authorList>
    </citation>
    <scope>NUCLEOTIDE SEQUENCE [LARGE SCALE GENOMIC DNA]</scope>
    <source>
        <strain evidence="2 3">NBRC 13257</strain>
    </source>
</reference>
<evidence type="ECO:0000256" key="1">
    <source>
        <dbReference type="SAM" id="MobiDB-lite"/>
    </source>
</evidence>
<feature type="region of interest" description="Disordered" evidence="1">
    <location>
        <begin position="1"/>
        <end position="24"/>
    </location>
</feature>
<protein>
    <submittedName>
        <fullName evidence="2">Uncharacterized protein</fullName>
    </submittedName>
</protein>
<sequence length="63" mass="6883">MRPRLMAGQPNFTQKKTRRKRASDESIQLAEQVFQATVSGHLNEVVKADAAGVSAVPALYAEL</sequence>
<evidence type="ECO:0000313" key="2">
    <source>
        <dbReference type="EMBL" id="GAJ92891.1"/>
    </source>
</evidence>
<proteinExistence type="predicted"/>